<sequence length="158" mass="17341">MQEAPRLSLRWIVRLAVLALLASQGPMHGYAIYKRLLSIFARARLISPSLVYTVLSELEQEELVEEAGFVEGAPSGGRRLLRITEKGLNHLAEHGGMAWRLFGELLVLLVQGEAEARLQIGDYGGLVNLAGEVIGLSEKLRKIGERVLPETGGSEEVR</sequence>
<dbReference type="KEGG" id="pfm:Pyrfu_0264"/>
<gene>
    <name evidence="2" type="ordered locus">Pyrfu_0264</name>
</gene>
<dbReference type="RefSeq" id="WP_014025813.1">
    <property type="nucleotide sequence ID" value="NC_015931.1"/>
</dbReference>
<protein>
    <submittedName>
        <fullName evidence="2">Transcriptional regulator PadR family protein</fullName>
    </submittedName>
</protein>
<dbReference type="EMBL" id="CP002838">
    <property type="protein sequence ID" value="AEM38136.1"/>
    <property type="molecule type" value="Genomic_DNA"/>
</dbReference>
<dbReference type="AlphaFoldDB" id="G0EF93"/>
<dbReference type="GeneID" id="25394819"/>
<dbReference type="InterPro" id="IPR036390">
    <property type="entry name" value="WH_DNA-bd_sf"/>
</dbReference>
<dbReference type="Pfam" id="PF03551">
    <property type="entry name" value="PadR"/>
    <property type="match status" value="1"/>
</dbReference>
<evidence type="ECO:0000313" key="2">
    <source>
        <dbReference type="EMBL" id="AEM38136.1"/>
    </source>
</evidence>
<keyword evidence="3" id="KW-1185">Reference proteome</keyword>
<dbReference type="Gene3D" id="1.10.10.10">
    <property type="entry name" value="Winged helix-like DNA-binding domain superfamily/Winged helix DNA-binding domain"/>
    <property type="match status" value="1"/>
</dbReference>
<evidence type="ECO:0000259" key="1">
    <source>
        <dbReference type="Pfam" id="PF03551"/>
    </source>
</evidence>
<name>G0EF93_PYRF1</name>
<proteinExistence type="predicted"/>
<dbReference type="OrthoDB" id="387212at2157"/>
<feature type="domain" description="Transcription regulator PadR N-terminal" evidence="1">
    <location>
        <begin position="17"/>
        <end position="92"/>
    </location>
</feature>
<organism evidence="2 3">
    <name type="scientific">Pyrolobus fumarii (strain DSM 11204 / 1A)</name>
    <dbReference type="NCBI Taxonomy" id="694429"/>
    <lineage>
        <taxon>Archaea</taxon>
        <taxon>Thermoproteota</taxon>
        <taxon>Thermoprotei</taxon>
        <taxon>Desulfurococcales</taxon>
        <taxon>Pyrodictiaceae</taxon>
        <taxon>Pyrolobus</taxon>
    </lineage>
</organism>
<dbReference type="Proteomes" id="UP000001037">
    <property type="component" value="Chromosome"/>
</dbReference>
<accession>G0EF93</accession>
<dbReference type="eggNOG" id="arCOG00001">
    <property type="taxonomic scope" value="Archaea"/>
</dbReference>
<dbReference type="HOGENOM" id="CLU_1665564_0_0_2"/>
<dbReference type="InParanoid" id="G0EF93"/>
<dbReference type="SUPFAM" id="SSF46785">
    <property type="entry name" value="Winged helix' DNA-binding domain"/>
    <property type="match status" value="1"/>
</dbReference>
<dbReference type="InterPro" id="IPR036388">
    <property type="entry name" value="WH-like_DNA-bd_sf"/>
</dbReference>
<dbReference type="InterPro" id="IPR005149">
    <property type="entry name" value="Tscrpt_reg_PadR_N"/>
</dbReference>
<dbReference type="PANTHER" id="PTHR43252:SF2">
    <property type="entry name" value="TRANSCRIPTION REGULATOR, PADR-LIKE FAMILY"/>
    <property type="match status" value="1"/>
</dbReference>
<reference evidence="2 3" key="1">
    <citation type="journal article" date="2011" name="Stand. Genomic Sci.">
        <title>Complete genome sequence of the hyperthermophilic chemolithoautotroph Pyrolobus fumarii type strain (1A).</title>
        <authorList>
            <person name="Anderson I."/>
            <person name="Goker M."/>
            <person name="Nolan M."/>
            <person name="Lucas S."/>
            <person name="Hammon N."/>
            <person name="Deshpande S."/>
            <person name="Cheng J.F."/>
            <person name="Tapia R."/>
            <person name="Han C."/>
            <person name="Goodwin L."/>
            <person name="Pitluck S."/>
            <person name="Huntemann M."/>
            <person name="Liolios K."/>
            <person name="Ivanova N."/>
            <person name="Pagani I."/>
            <person name="Mavromatis K."/>
            <person name="Ovchinikova G."/>
            <person name="Pati A."/>
            <person name="Chen A."/>
            <person name="Palaniappan K."/>
            <person name="Land M."/>
            <person name="Hauser L."/>
            <person name="Brambilla E.M."/>
            <person name="Huber H."/>
            <person name="Yasawong M."/>
            <person name="Rohde M."/>
            <person name="Spring S."/>
            <person name="Abt B."/>
            <person name="Sikorski J."/>
            <person name="Wirth R."/>
            <person name="Detter J.C."/>
            <person name="Woyke T."/>
            <person name="Bristow J."/>
            <person name="Eisen J.A."/>
            <person name="Markowitz V."/>
            <person name="Hugenholtz P."/>
            <person name="Kyrpides N.C."/>
            <person name="Klenk H.P."/>
            <person name="Lapidus A."/>
        </authorList>
    </citation>
    <scope>NUCLEOTIDE SEQUENCE [LARGE SCALE GENOMIC DNA]</scope>
    <source>
        <strain evidence="3">DSM 11204 / 1A</strain>
    </source>
</reference>
<dbReference type="PANTHER" id="PTHR43252">
    <property type="entry name" value="TRANSCRIPTIONAL REGULATOR YQJI"/>
    <property type="match status" value="1"/>
</dbReference>
<evidence type="ECO:0000313" key="3">
    <source>
        <dbReference type="Proteomes" id="UP000001037"/>
    </source>
</evidence>